<protein>
    <submittedName>
        <fullName evidence="6">Unnamed protein product</fullName>
    </submittedName>
</protein>
<feature type="signal peptide" evidence="4">
    <location>
        <begin position="1"/>
        <end position="18"/>
    </location>
</feature>
<organism evidence="6 7">
    <name type="scientific">Phytophthora fragariaefolia</name>
    <dbReference type="NCBI Taxonomy" id="1490495"/>
    <lineage>
        <taxon>Eukaryota</taxon>
        <taxon>Sar</taxon>
        <taxon>Stramenopiles</taxon>
        <taxon>Oomycota</taxon>
        <taxon>Peronosporomycetes</taxon>
        <taxon>Peronosporales</taxon>
        <taxon>Peronosporaceae</taxon>
        <taxon>Phytophthora</taxon>
    </lineage>
</organism>
<keyword evidence="4" id="KW-0732">Signal</keyword>
<evidence type="ECO:0000256" key="2">
    <source>
        <dbReference type="ARBA" id="ARBA00004613"/>
    </source>
</evidence>
<comment type="subcellular location">
    <subcellularLocation>
        <location evidence="1">Host cell</location>
    </subcellularLocation>
    <subcellularLocation>
        <location evidence="2">Secreted</location>
    </subcellularLocation>
</comment>
<evidence type="ECO:0000256" key="3">
    <source>
        <dbReference type="ARBA" id="ARBA00022525"/>
    </source>
</evidence>
<dbReference type="InterPro" id="IPR045379">
    <property type="entry name" value="Crinkler_N"/>
</dbReference>
<feature type="domain" description="Crinkler effector protein N-terminal" evidence="5">
    <location>
        <begin position="4"/>
        <end position="117"/>
    </location>
</feature>
<dbReference type="AlphaFoldDB" id="A0A9W6YF06"/>
<feature type="chain" id="PRO_5040988413" evidence="4">
    <location>
        <begin position="19"/>
        <end position="403"/>
    </location>
</feature>
<name>A0A9W6YF06_9STRA</name>
<evidence type="ECO:0000259" key="5">
    <source>
        <dbReference type="Pfam" id="PF20147"/>
    </source>
</evidence>
<comment type="caution">
    <text evidence="6">The sequence shown here is derived from an EMBL/GenBank/DDBJ whole genome shotgun (WGS) entry which is preliminary data.</text>
</comment>
<dbReference type="OrthoDB" id="167134at2759"/>
<dbReference type="GO" id="GO:0005576">
    <property type="term" value="C:extracellular region"/>
    <property type="evidence" value="ECO:0007669"/>
    <property type="project" value="UniProtKB-SubCell"/>
</dbReference>
<reference evidence="6" key="1">
    <citation type="submission" date="2023-04" db="EMBL/GenBank/DDBJ databases">
        <title>Phytophthora fragariaefolia NBRC 109709.</title>
        <authorList>
            <person name="Ichikawa N."/>
            <person name="Sato H."/>
            <person name="Tonouchi N."/>
        </authorList>
    </citation>
    <scope>NUCLEOTIDE SEQUENCE</scope>
    <source>
        <strain evidence="6">NBRC 109709</strain>
    </source>
</reference>
<evidence type="ECO:0000313" key="7">
    <source>
        <dbReference type="Proteomes" id="UP001165121"/>
    </source>
</evidence>
<dbReference type="GO" id="GO:0043657">
    <property type="term" value="C:host cell"/>
    <property type="evidence" value="ECO:0007669"/>
    <property type="project" value="UniProtKB-SubCell"/>
</dbReference>
<keyword evidence="7" id="KW-1185">Reference proteome</keyword>
<proteinExistence type="predicted"/>
<accession>A0A9W6YF06</accession>
<dbReference type="Proteomes" id="UP001165121">
    <property type="component" value="Unassembled WGS sequence"/>
</dbReference>
<evidence type="ECO:0000313" key="6">
    <source>
        <dbReference type="EMBL" id="GMF61891.1"/>
    </source>
</evidence>
<evidence type="ECO:0000256" key="4">
    <source>
        <dbReference type="SAM" id="SignalP"/>
    </source>
</evidence>
<dbReference type="EMBL" id="BSXT01006066">
    <property type="protein sequence ID" value="GMF61891.1"/>
    <property type="molecule type" value="Genomic_DNA"/>
</dbReference>
<dbReference type="Pfam" id="PF20147">
    <property type="entry name" value="Crinkler"/>
    <property type="match status" value="1"/>
</dbReference>
<keyword evidence="3" id="KW-0964">Secreted</keyword>
<evidence type="ECO:0000256" key="1">
    <source>
        <dbReference type="ARBA" id="ARBA00004340"/>
    </source>
</evidence>
<sequence length="403" mass="45306">MVLVALTCALVGDAGVFGVKIDDSAQVGELEDAIRAKEQRKGRGIGEVQLFLAKKGAGWLPSAELCSIRKGEDVPGFERVSLVDTEDEAYSTYSIRDVLETNGMPPPQSRQIRVLVVVPEQAQGQPGLWLVTGSVDNALNTNGIRCKRYWMATLRIGYYDPVRRTGEKNVAFGTKARSCASVTGPQTLGSPLYDQAVETRVAQINAVSTELQRVFYDDYVPEESDSSQNIMSSVSLTTSVSNFDTSTDEFEYQRIERKMYFVPYSKAESCHLVSRKQCRDHKREYAKYDRDPNNRLALSRDMHGWYDGMSSDFPIVNMLPGSVDKNPSIGNRRKVFVKVVDAQCTDCVFSRLKKGSTKTDDPLVMKAFVHVEDPETFCFCMRWKYDDNDTRQRSFFDMTPAVD</sequence>
<gene>
    <name evidence="6" type="ORF">Pfra01_002696400</name>
</gene>